<accession>A0ABU8ECA7</accession>
<evidence type="ECO:0000313" key="2">
    <source>
        <dbReference type="EMBL" id="MEI4281252.1"/>
    </source>
</evidence>
<proteinExistence type="predicted"/>
<comment type="caution">
    <text evidence="2">The sequence shown here is derived from an EMBL/GenBank/DDBJ whole genome shotgun (WGS) entry which is preliminary data.</text>
</comment>
<dbReference type="Pfam" id="PF05534">
    <property type="entry name" value="HicB"/>
    <property type="match status" value="1"/>
</dbReference>
<reference evidence="2 3" key="1">
    <citation type="submission" date="2024-03" db="EMBL/GenBank/DDBJ databases">
        <title>Draft genome sequence of Klenkia terrae.</title>
        <authorList>
            <person name="Duangmal K."/>
            <person name="Chantavorakit T."/>
        </authorList>
    </citation>
    <scope>NUCLEOTIDE SEQUENCE [LARGE SCALE GENOMIC DNA]</scope>
    <source>
        <strain evidence="2 3">JCM 17786</strain>
    </source>
</reference>
<evidence type="ECO:0000313" key="3">
    <source>
        <dbReference type="Proteomes" id="UP001373496"/>
    </source>
</evidence>
<organism evidence="2 3">
    <name type="scientific">Klenkia terrae</name>
    <dbReference type="NCBI Taxonomy" id="1052259"/>
    <lineage>
        <taxon>Bacteria</taxon>
        <taxon>Bacillati</taxon>
        <taxon>Actinomycetota</taxon>
        <taxon>Actinomycetes</taxon>
        <taxon>Geodermatophilales</taxon>
        <taxon>Geodermatophilaceae</taxon>
        <taxon>Klenkia</taxon>
    </lineage>
</organism>
<dbReference type="RefSeq" id="WP_225234999.1">
    <property type="nucleotide sequence ID" value="NZ_JBAPLV010000042.1"/>
</dbReference>
<protein>
    <submittedName>
        <fullName evidence="2">Toxin-antitoxin system HicB family antitoxin</fullName>
    </submittedName>
</protein>
<gene>
    <name evidence="2" type="ORF">UXQ13_22455</name>
</gene>
<keyword evidence="3" id="KW-1185">Reference proteome</keyword>
<dbReference type="SUPFAM" id="SSF47598">
    <property type="entry name" value="Ribbon-helix-helix"/>
    <property type="match status" value="1"/>
</dbReference>
<evidence type="ECO:0000256" key="1">
    <source>
        <dbReference type="SAM" id="MobiDB-lite"/>
    </source>
</evidence>
<dbReference type="InterPro" id="IPR008651">
    <property type="entry name" value="Uncharacterised_HicB"/>
</dbReference>
<name>A0ABU8ECA7_9ACTN</name>
<dbReference type="Proteomes" id="UP001373496">
    <property type="component" value="Unassembled WGS sequence"/>
</dbReference>
<dbReference type="EMBL" id="JBAPLV010000042">
    <property type="protein sequence ID" value="MEI4281252.1"/>
    <property type="molecule type" value="Genomic_DNA"/>
</dbReference>
<feature type="region of interest" description="Disordered" evidence="1">
    <location>
        <begin position="137"/>
        <end position="159"/>
    </location>
</feature>
<sequence>MDLSQYVDALGAHLRTTAAAGTEQTQATARLLADTLEPAVRLAVTDALAAMAAEVTAALDGASVDVRIRGRDPEVVVTQAAPPAEPAQETADPDDDGAVARISLRLPESLKGRAETAAADAGVSLNTWLVRAVAAGLQSPTPSAPRPGPGRRFTGFARS</sequence>
<dbReference type="InterPro" id="IPR010985">
    <property type="entry name" value="Ribbon_hlx_hlx"/>
</dbReference>